<evidence type="ECO:0000256" key="1">
    <source>
        <dbReference type="SAM" id="MobiDB-lite"/>
    </source>
</evidence>
<accession>A0A1Y1X4E7</accession>
<reference evidence="3 4" key="2">
    <citation type="submission" date="2016-08" db="EMBL/GenBank/DDBJ databases">
        <title>Pervasive Adenine N6-methylation of Active Genes in Fungi.</title>
        <authorList>
            <consortium name="DOE Joint Genome Institute"/>
            <person name="Mondo S.J."/>
            <person name="Dannebaum R.O."/>
            <person name="Kuo R.C."/>
            <person name="Labutti K."/>
            <person name="Haridas S."/>
            <person name="Kuo A."/>
            <person name="Salamov A."/>
            <person name="Ahrendt S.R."/>
            <person name="Lipzen A."/>
            <person name="Sullivan W."/>
            <person name="Andreopoulos W.B."/>
            <person name="Clum A."/>
            <person name="Lindquist E."/>
            <person name="Daum C."/>
            <person name="Ramamoorthy G.K."/>
            <person name="Gryganskyi A."/>
            <person name="Culley D."/>
            <person name="Magnuson J.K."/>
            <person name="James T.Y."/>
            <person name="O'Malley M.A."/>
            <person name="Stajich J.E."/>
            <person name="Spatafora J.W."/>
            <person name="Visel A."/>
            <person name="Grigoriev I.V."/>
        </authorList>
    </citation>
    <scope>NUCLEOTIDE SEQUENCE [LARGE SCALE GENOMIC DNA]</scope>
    <source>
        <strain evidence="3 4">S4</strain>
    </source>
</reference>
<feature type="compositionally biased region" description="Low complexity" evidence="1">
    <location>
        <begin position="47"/>
        <end position="59"/>
    </location>
</feature>
<proteinExistence type="predicted"/>
<evidence type="ECO:0000313" key="3">
    <source>
        <dbReference type="EMBL" id="ORX80687.1"/>
    </source>
</evidence>
<dbReference type="Proteomes" id="UP000193944">
    <property type="component" value="Unassembled WGS sequence"/>
</dbReference>
<dbReference type="EMBL" id="MCFG01000138">
    <property type="protein sequence ID" value="ORX80687.1"/>
    <property type="molecule type" value="Genomic_DNA"/>
</dbReference>
<dbReference type="AlphaFoldDB" id="A0A1Y1X4E7"/>
<keyword evidence="2" id="KW-0812">Transmembrane</keyword>
<name>A0A1Y1X4E7_9FUNG</name>
<protein>
    <submittedName>
        <fullName evidence="3">Uncharacterized protein</fullName>
    </submittedName>
</protein>
<feature type="compositionally biased region" description="Low complexity" evidence="1">
    <location>
        <begin position="77"/>
        <end position="109"/>
    </location>
</feature>
<comment type="caution">
    <text evidence="3">The sequence shown here is derived from an EMBL/GenBank/DDBJ whole genome shotgun (WGS) entry which is preliminary data.</text>
</comment>
<sequence length="109" mass="11990">MDLDNTLRLKAIWLTLLIVCLAMSIWDGFKRYSSSNSSTPDKDNKNHLTSPTTYPTTFPTTPPHPNNPPNHNDLDHSNSNSNSNSTFPTITITPSSSSSTSTSTTYNTN</sequence>
<feature type="region of interest" description="Disordered" evidence="1">
    <location>
        <begin position="33"/>
        <end position="109"/>
    </location>
</feature>
<evidence type="ECO:0000313" key="4">
    <source>
        <dbReference type="Proteomes" id="UP000193944"/>
    </source>
</evidence>
<feature type="transmembrane region" description="Helical" evidence="2">
    <location>
        <begin position="12"/>
        <end position="29"/>
    </location>
</feature>
<keyword evidence="4" id="KW-1185">Reference proteome</keyword>
<keyword evidence="2" id="KW-0472">Membrane</keyword>
<keyword evidence="2" id="KW-1133">Transmembrane helix</keyword>
<organism evidence="3 4">
    <name type="scientific">Anaeromyces robustus</name>
    <dbReference type="NCBI Taxonomy" id="1754192"/>
    <lineage>
        <taxon>Eukaryota</taxon>
        <taxon>Fungi</taxon>
        <taxon>Fungi incertae sedis</taxon>
        <taxon>Chytridiomycota</taxon>
        <taxon>Chytridiomycota incertae sedis</taxon>
        <taxon>Neocallimastigomycetes</taxon>
        <taxon>Neocallimastigales</taxon>
        <taxon>Neocallimastigaceae</taxon>
        <taxon>Anaeromyces</taxon>
    </lineage>
</organism>
<gene>
    <name evidence="3" type="ORF">BCR32DRAFT_327603</name>
</gene>
<reference evidence="3 4" key="1">
    <citation type="submission" date="2016-08" db="EMBL/GenBank/DDBJ databases">
        <title>A Parts List for Fungal Cellulosomes Revealed by Comparative Genomics.</title>
        <authorList>
            <consortium name="DOE Joint Genome Institute"/>
            <person name="Haitjema C.H."/>
            <person name="Gilmore S.P."/>
            <person name="Henske J.K."/>
            <person name="Solomon K.V."/>
            <person name="De Groot R."/>
            <person name="Kuo A."/>
            <person name="Mondo S.J."/>
            <person name="Salamov A.A."/>
            <person name="Labutti K."/>
            <person name="Zhao Z."/>
            <person name="Chiniquy J."/>
            <person name="Barry K."/>
            <person name="Brewer H.M."/>
            <person name="Purvine S.O."/>
            <person name="Wright A.T."/>
            <person name="Boxma B."/>
            <person name="Van Alen T."/>
            <person name="Hackstein J.H."/>
            <person name="Baker S.E."/>
            <person name="Grigoriev I.V."/>
            <person name="O'Malley M.A."/>
        </authorList>
    </citation>
    <scope>NUCLEOTIDE SEQUENCE [LARGE SCALE GENOMIC DNA]</scope>
    <source>
        <strain evidence="3 4">S4</strain>
    </source>
</reference>
<evidence type="ECO:0000256" key="2">
    <source>
        <dbReference type="SAM" id="Phobius"/>
    </source>
</evidence>